<feature type="repeat" description="WD" evidence="3">
    <location>
        <begin position="12"/>
        <end position="53"/>
    </location>
</feature>
<dbReference type="InterPro" id="IPR015943">
    <property type="entry name" value="WD40/YVTN_repeat-like_dom_sf"/>
</dbReference>
<dbReference type="Proteomes" id="UP001180020">
    <property type="component" value="Unassembled WGS sequence"/>
</dbReference>
<dbReference type="Gene3D" id="2.130.10.10">
    <property type="entry name" value="YVTN repeat-like/Quinoprotein amine dehydrogenase"/>
    <property type="match status" value="1"/>
</dbReference>
<evidence type="ECO:0000256" key="3">
    <source>
        <dbReference type="PROSITE-ProRule" id="PRU00221"/>
    </source>
</evidence>
<feature type="repeat" description="WD" evidence="3">
    <location>
        <begin position="57"/>
        <end position="98"/>
    </location>
</feature>
<dbReference type="InterPro" id="IPR036322">
    <property type="entry name" value="WD40_repeat_dom_sf"/>
</dbReference>
<dbReference type="InterPro" id="IPR001680">
    <property type="entry name" value="WD40_rpt"/>
</dbReference>
<evidence type="ECO:0000313" key="5">
    <source>
        <dbReference type="Proteomes" id="UP001180020"/>
    </source>
</evidence>
<evidence type="ECO:0000256" key="2">
    <source>
        <dbReference type="ARBA" id="ARBA00022737"/>
    </source>
</evidence>
<protein>
    <submittedName>
        <fullName evidence="4">Uncharacterized protein</fullName>
    </submittedName>
</protein>
<reference evidence="4" key="1">
    <citation type="journal article" date="2023" name="Nat. Commun.">
        <title>Diploid and tetraploid genomes of Acorus and the evolution of monocots.</title>
        <authorList>
            <person name="Ma L."/>
            <person name="Liu K.W."/>
            <person name="Li Z."/>
            <person name="Hsiao Y.Y."/>
            <person name="Qi Y."/>
            <person name="Fu T."/>
            <person name="Tang G.D."/>
            <person name="Zhang D."/>
            <person name="Sun W.H."/>
            <person name="Liu D.K."/>
            <person name="Li Y."/>
            <person name="Chen G.Z."/>
            <person name="Liu X.D."/>
            <person name="Liao X.Y."/>
            <person name="Jiang Y.T."/>
            <person name="Yu X."/>
            <person name="Hao Y."/>
            <person name="Huang J."/>
            <person name="Zhao X.W."/>
            <person name="Ke S."/>
            <person name="Chen Y.Y."/>
            <person name="Wu W.L."/>
            <person name="Hsu J.L."/>
            <person name="Lin Y.F."/>
            <person name="Huang M.D."/>
            <person name="Li C.Y."/>
            <person name="Huang L."/>
            <person name="Wang Z.W."/>
            <person name="Zhao X."/>
            <person name="Zhong W.Y."/>
            <person name="Peng D.H."/>
            <person name="Ahmad S."/>
            <person name="Lan S."/>
            <person name="Zhang J.S."/>
            <person name="Tsai W.C."/>
            <person name="Van de Peer Y."/>
            <person name="Liu Z.J."/>
        </authorList>
    </citation>
    <scope>NUCLEOTIDE SEQUENCE</scope>
    <source>
        <strain evidence="4">CP</strain>
    </source>
</reference>
<dbReference type="EMBL" id="JAUJYO010000015">
    <property type="protein sequence ID" value="KAK1296995.1"/>
    <property type="molecule type" value="Genomic_DNA"/>
</dbReference>
<evidence type="ECO:0000313" key="4">
    <source>
        <dbReference type="EMBL" id="KAK1296995.1"/>
    </source>
</evidence>
<dbReference type="SMART" id="SM00320">
    <property type="entry name" value="WD40"/>
    <property type="match status" value="2"/>
</dbReference>
<evidence type="ECO:0000256" key="1">
    <source>
        <dbReference type="ARBA" id="ARBA00022574"/>
    </source>
</evidence>
<accession>A0AAV9D740</accession>
<name>A0AAV9D740_ACOCL</name>
<sequence>MWNTDNNAYKTFFGHGSPVTCGDFTPDGKTICTGSDDVSLRIWSPKSGETIHVVRGHPYHTEGLTCMAITSDSTVAITGSKDGSVHMVNIKNGKVINSLAAHTDSVHRGMI</sequence>
<dbReference type="SUPFAM" id="SSF50978">
    <property type="entry name" value="WD40 repeat-like"/>
    <property type="match status" value="1"/>
</dbReference>
<dbReference type="PANTHER" id="PTHR19857:SF8">
    <property type="entry name" value="ANGIO-ASSOCIATED MIGRATORY CELL PROTEIN"/>
    <property type="match status" value="1"/>
</dbReference>
<dbReference type="PROSITE" id="PS50082">
    <property type="entry name" value="WD_REPEATS_2"/>
    <property type="match status" value="2"/>
</dbReference>
<keyword evidence="2" id="KW-0677">Repeat</keyword>
<comment type="caution">
    <text evidence="4">The sequence shown here is derived from an EMBL/GenBank/DDBJ whole genome shotgun (WGS) entry which is preliminary data.</text>
</comment>
<dbReference type="PANTHER" id="PTHR19857">
    <property type="entry name" value="MITOCHONDRIAL DIVISION PROTEIN 1-RELATED"/>
    <property type="match status" value="1"/>
</dbReference>
<dbReference type="Pfam" id="PF00400">
    <property type="entry name" value="WD40"/>
    <property type="match status" value="2"/>
</dbReference>
<dbReference type="AlphaFoldDB" id="A0AAV9D740"/>
<keyword evidence="5" id="KW-1185">Reference proteome</keyword>
<proteinExistence type="predicted"/>
<organism evidence="4 5">
    <name type="scientific">Acorus calamus</name>
    <name type="common">Sweet flag</name>
    <dbReference type="NCBI Taxonomy" id="4465"/>
    <lineage>
        <taxon>Eukaryota</taxon>
        <taxon>Viridiplantae</taxon>
        <taxon>Streptophyta</taxon>
        <taxon>Embryophyta</taxon>
        <taxon>Tracheophyta</taxon>
        <taxon>Spermatophyta</taxon>
        <taxon>Magnoliopsida</taxon>
        <taxon>Liliopsida</taxon>
        <taxon>Acoraceae</taxon>
        <taxon>Acorus</taxon>
    </lineage>
</organism>
<reference evidence="4" key="2">
    <citation type="submission" date="2023-06" db="EMBL/GenBank/DDBJ databases">
        <authorList>
            <person name="Ma L."/>
            <person name="Liu K.-W."/>
            <person name="Li Z."/>
            <person name="Hsiao Y.-Y."/>
            <person name="Qi Y."/>
            <person name="Fu T."/>
            <person name="Tang G."/>
            <person name="Zhang D."/>
            <person name="Sun W.-H."/>
            <person name="Liu D.-K."/>
            <person name="Li Y."/>
            <person name="Chen G.-Z."/>
            <person name="Liu X.-D."/>
            <person name="Liao X.-Y."/>
            <person name="Jiang Y.-T."/>
            <person name="Yu X."/>
            <person name="Hao Y."/>
            <person name="Huang J."/>
            <person name="Zhao X.-W."/>
            <person name="Ke S."/>
            <person name="Chen Y.-Y."/>
            <person name="Wu W.-L."/>
            <person name="Hsu J.-L."/>
            <person name="Lin Y.-F."/>
            <person name="Huang M.-D."/>
            <person name="Li C.-Y."/>
            <person name="Huang L."/>
            <person name="Wang Z.-W."/>
            <person name="Zhao X."/>
            <person name="Zhong W.-Y."/>
            <person name="Peng D.-H."/>
            <person name="Ahmad S."/>
            <person name="Lan S."/>
            <person name="Zhang J.-S."/>
            <person name="Tsai W.-C."/>
            <person name="Van De Peer Y."/>
            <person name="Liu Z.-J."/>
        </authorList>
    </citation>
    <scope>NUCLEOTIDE SEQUENCE</scope>
    <source>
        <strain evidence="4">CP</strain>
        <tissue evidence="4">Leaves</tissue>
    </source>
</reference>
<dbReference type="PROSITE" id="PS50294">
    <property type="entry name" value="WD_REPEATS_REGION"/>
    <property type="match status" value="1"/>
</dbReference>
<dbReference type="InterPro" id="IPR051179">
    <property type="entry name" value="WD_repeat_multifunction"/>
</dbReference>
<keyword evidence="1 3" id="KW-0853">WD repeat</keyword>
<gene>
    <name evidence="4" type="ORF">QJS10_CPB15g01506</name>
</gene>